<dbReference type="CDD" id="cd16841">
    <property type="entry name" value="RraA_family"/>
    <property type="match status" value="1"/>
</dbReference>
<dbReference type="EMBL" id="CP063356">
    <property type="protein sequence ID" value="QOY34243.1"/>
    <property type="molecule type" value="Genomic_DNA"/>
</dbReference>
<comment type="catalytic activity">
    <reaction evidence="1">
        <text>4-hydroxy-4-methyl-2-oxoglutarate = 2 pyruvate</text>
        <dbReference type="Rhea" id="RHEA:22748"/>
        <dbReference type="ChEBI" id="CHEBI:15361"/>
        <dbReference type="ChEBI" id="CHEBI:58276"/>
        <dbReference type="EC" id="4.1.3.17"/>
    </reaction>
</comment>
<dbReference type="EC" id="4.1.3.17" evidence="5"/>
<evidence type="ECO:0000313" key="16">
    <source>
        <dbReference type="Proteomes" id="UP000180175"/>
    </source>
</evidence>
<evidence type="ECO:0000256" key="5">
    <source>
        <dbReference type="ARBA" id="ARBA00012213"/>
    </source>
</evidence>
<dbReference type="Pfam" id="PF03737">
    <property type="entry name" value="RraA-like"/>
    <property type="match status" value="1"/>
</dbReference>
<dbReference type="GO" id="GO:0032259">
    <property type="term" value="P:methylation"/>
    <property type="evidence" value="ECO:0007669"/>
    <property type="project" value="UniProtKB-KW"/>
</dbReference>
<evidence type="ECO:0000256" key="8">
    <source>
        <dbReference type="ARBA" id="ARBA00025046"/>
    </source>
</evidence>
<dbReference type="GO" id="GO:0047443">
    <property type="term" value="F:4-hydroxy-4-methyl-2-oxoglutarate aldolase activity"/>
    <property type="evidence" value="ECO:0007669"/>
    <property type="project" value="UniProtKB-EC"/>
</dbReference>
<organism evidence="14 16">
    <name type="scientific">Anaerobacillus isosaccharinicus</name>
    <dbReference type="NCBI Taxonomy" id="1532552"/>
    <lineage>
        <taxon>Bacteria</taxon>
        <taxon>Bacillati</taxon>
        <taxon>Bacillota</taxon>
        <taxon>Bacilli</taxon>
        <taxon>Bacillales</taxon>
        <taxon>Bacillaceae</taxon>
        <taxon>Anaerobacillus</taxon>
    </lineage>
</organism>
<keyword evidence="14" id="KW-0808">Transferase</keyword>
<dbReference type="KEGG" id="aia:AWH56_016085"/>
<dbReference type="EMBL" id="LQXD01000119">
    <property type="protein sequence ID" value="OIJ13965.1"/>
    <property type="molecule type" value="Genomic_DNA"/>
</dbReference>
<dbReference type="GO" id="GO:0046872">
    <property type="term" value="F:metal ion binding"/>
    <property type="evidence" value="ECO:0007669"/>
    <property type="project" value="UniProtKB-KW"/>
</dbReference>
<evidence type="ECO:0000313" key="14">
    <source>
        <dbReference type="EMBL" id="OIJ13965.1"/>
    </source>
</evidence>
<comment type="catalytic activity">
    <reaction evidence="12">
        <text>oxaloacetate + H(+) = pyruvate + CO2</text>
        <dbReference type="Rhea" id="RHEA:15641"/>
        <dbReference type="ChEBI" id="CHEBI:15361"/>
        <dbReference type="ChEBI" id="CHEBI:15378"/>
        <dbReference type="ChEBI" id="CHEBI:16452"/>
        <dbReference type="ChEBI" id="CHEBI:16526"/>
        <dbReference type="EC" id="4.1.1.112"/>
    </reaction>
</comment>
<dbReference type="RefSeq" id="WP_071317540.1">
    <property type="nucleotide sequence ID" value="NZ_CP063356.2"/>
</dbReference>
<reference evidence="15 16" key="3">
    <citation type="journal article" date="2019" name="Int. J. Syst. Evol. Microbiol.">
        <title>Anaerobacillus isosaccharinicus sp. nov., an alkaliphilic bacterium which degrades isosaccharinic acid.</title>
        <authorList>
            <person name="Bassil N.M."/>
            <person name="Lloyd J.R."/>
        </authorList>
    </citation>
    <scope>NUCLEOTIDE SEQUENCE [LARGE SCALE GENOMIC DNA]</scope>
    <source>
        <strain evidence="15 16">NB2006</strain>
    </source>
</reference>
<dbReference type="AlphaFoldDB" id="A0A1S2LRF5"/>
<reference evidence="14 16" key="1">
    <citation type="submission" date="2016-10" db="EMBL/GenBank/DDBJ databases">
        <title>Draft genome sequences of four alkaliphilic bacteria belonging to the Anaerobacillus genus.</title>
        <authorList>
            <person name="Bassil N.M."/>
            <person name="Lloyd J.R."/>
        </authorList>
    </citation>
    <scope>NUCLEOTIDE SEQUENCE [LARGE SCALE GENOMIC DNA]</scope>
    <source>
        <strain evidence="14 16">NB2006</strain>
    </source>
</reference>
<protein>
    <recommendedName>
        <fullName evidence="7">Putative 4-hydroxy-4-methyl-2-oxoglutarate aldolase</fullName>
        <ecNumber evidence="6">4.1.1.112</ecNumber>
        <ecNumber evidence="5">4.1.3.17</ecNumber>
    </recommendedName>
    <alternativeName>
        <fullName evidence="11">Oxaloacetate decarboxylase</fullName>
    </alternativeName>
    <alternativeName>
        <fullName evidence="9">Regulator of ribonuclease activity homolog</fullName>
    </alternativeName>
    <alternativeName>
        <fullName evidence="10">RraA-like protein</fullName>
    </alternativeName>
</protein>
<evidence type="ECO:0000256" key="2">
    <source>
        <dbReference type="ARBA" id="ARBA00001968"/>
    </source>
</evidence>
<dbReference type="OrthoDB" id="9784786at2"/>
<name>A0A1S2LRF5_9BACI</name>
<evidence type="ECO:0000256" key="6">
    <source>
        <dbReference type="ARBA" id="ARBA00012947"/>
    </source>
</evidence>
<comment type="cofactor">
    <cofactor evidence="2">
        <name>a divalent metal cation</name>
        <dbReference type="ChEBI" id="CHEBI:60240"/>
    </cofactor>
</comment>
<evidence type="ECO:0000256" key="12">
    <source>
        <dbReference type="ARBA" id="ARBA00047973"/>
    </source>
</evidence>
<keyword evidence="14" id="KW-0489">Methyltransferase</keyword>
<feature type="binding site" evidence="13">
    <location>
        <position position="120"/>
    </location>
    <ligand>
        <name>substrate</name>
    </ligand>
</feature>
<dbReference type="InterPro" id="IPR005493">
    <property type="entry name" value="RraA/RraA-like"/>
</dbReference>
<comment type="subunit">
    <text evidence="4">Homotrimer.</text>
</comment>
<dbReference type="GO" id="GO:0008168">
    <property type="term" value="F:methyltransferase activity"/>
    <property type="evidence" value="ECO:0007669"/>
    <property type="project" value="UniProtKB-KW"/>
</dbReference>
<reference evidence="15" key="4">
    <citation type="submission" date="2020-10" db="EMBL/GenBank/DDBJ databases">
        <authorList>
            <person name="Bassil N.M."/>
            <person name="Lloyd J.R."/>
        </authorList>
    </citation>
    <scope>NUCLEOTIDE SEQUENCE</scope>
    <source>
        <strain evidence="15">NB2006</strain>
    </source>
</reference>
<sequence>MDNIGFRIFPLEKRASKELIDQYRTFVTPHISDNMNRLNSVDSSIRPIHTHGTLVGSAFTVKTRPGDNLLVHKAIDMAEPGDVIVVDAGGDITNAIMGEIMVRIAQKNGIAGFVINGAIRDSKEIREMNYPMYAKAVNHRGPYKDGPGEINVPIQLAGVVVNPGDIVVADMDGIVIVPLEDAAEIEERVYATMEMEKKMMVDIEEGTIDRSWVDVLLRKKGCQGV</sequence>
<keyword evidence="16" id="KW-1185">Reference proteome</keyword>
<keyword evidence="13" id="KW-0479">Metal-binding</keyword>
<evidence type="ECO:0000256" key="3">
    <source>
        <dbReference type="ARBA" id="ARBA00008621"/>
    </source>
</evidence>
<dbReference type="InterPro" id="IPR036704">
    <property type="entry name" value="RraA/RraA-like_sf"/>
</dbReference>
<comment type="cofactor">
    <cofactor evidence="13">
        <name>Mg(2+)</name>
        <dbReference type="ChEBI" id="CHEBI:18420"/>
    </cofactor>
</comment>
<feature type="binding site" evidence="13">
    <location>
        <position position="121"/>
    </location>
    <ligand>
        <name>Mg(2+)</name>
        <dbReference type="ChEBI" id="CHEBI:18420"/>
    </ligand>
</feature>
<dbReference type="Proteomes" id="UP000180175">
    <property type="component" value="Chromosome"/>
</dbReference>
<dbReference type="Gene3D" id="3.50.30.40">
    <property type="entry name" value="Ribonuclease E inhibitor RraA/RraA-like"/>
    <property type="match status" value="1"/>
</dbReference>
<evidence type="ECO:0000256" key="9">
    <source>
        <dbReference type="ARBA" id="ARBA00029596"/>
    </source>
</evidence>
<comment type="function">
    <text evidence="8">Catalyzes the aldol cleavage of 4-hydroxy-4-methyl-2-oxoglutarate (HMG) into 2 molecules of pyruvate. Also contains a secondary oxaloacetate (OAA) decarboxylase activity due to the common pyruvate enolate transition state formed following C-C bond cleavage in the retro-aldol and decarboxylation reactions.</text>
</comment>
<keyword evidence="13" id="KW-0460">Magnesium</keyword>
<dbReference type="NCBIfam" id="NF004850">
    <property type="entry name" value="PRK06201.1"/>
    <property type="match status" value="1"/>
</dbReference>
<accession>A0A1S2LRF5</accession>
<evidence type="ECO:0000256" key="13">
    <source>
        <dbReference type="PIRSR" id="PIRSR605493-1"/>
    </source>
</evidence>
<proteinExistence type="inferred from homology"/>
<evidence type="ECO:0000256" key="7">
    <source>
        <dbReference type="ARBA" id="ARBA00016549"/>
    </source>
</evidence>
<gene>
    <name evidence="15" type="ORF">AWH56_016085</name>
    <name evidence="14" type="ORF">AWH56_13125</name>
</gene>
<dbReference type="EC" id="4.1.1.112" evidence="6"/>
<evidence type="ECO:0000256" key="10">
    <source>
        <dbReference type="ARBA" id="ARBA00030169"/>
    </source>
</evidence>
<reference evidence="15 16" key="2">
    <citation type="journal article" date="2017" name="Genome Announc.">
        <title>Draft Genome Sequences of Four Alkaliphilic Bacteria Belonging to the Anaerobacillus Genus.</title>
        <authorList>
            <person name="Bassil N.M."/>
            <person name="Lloyd J.R."/>
        </authorList>
    </citation>
    <scope>NUCLEOTIDE SEQUENCE [LARGE SCALE GENOMIC DNA]</scope>
    <source>
        <strain evidence="15 16">NB2006</strain>
    </source>
</reference>
<dbReference type="PANTHER" id="PTHR33254:SF4">
    <property type="entry name" value="4-HYDROXY-4-METHYL-2-OXOGLUTARATE ALDOLASE 3-RELATED"/>
    <property type="match status" value="1"/>
</dbReference>
<dbReference type="PANTHER" id="PTHR33254">
    <property type="entry name" value="4-HYDROXY-4-METHYL-2-OXOGLUTARATE ALDOLASE 3-RELATED"/>
    <property type="match status" value="1"/>
</dbReference>
<evidence type="ECO:0000256" key="4">
    <source>
        <dbReference type="ARBA" id="ARBA00011233"/>
    </source>
</evidence>
<feature type="binding site" evidence="13">
    <location>
        <begin position="98"/>
        <end position="101"/>
    </location>
    <ligand>
        <name>substrate</name>
    </ligand>
</feature>
<evidence type="ECO:0000313" key="15">
    <source>
        <dbReference type="EMBL" id="QOY34243.1"/>
    </source>
</evidence>
<dbReference type="SUPFAM" id="SSF89562">
    <property type="entry name" value="RraA-like"/>
    <property type="match status" value="1"/>
</dbReference>
<comment type="similarity">
    <text evidence="3">Belongs to the class II aldolase/RraA-like family.</text>
</comment>
<evidence type="ECO:0000256" key="11">
    <source>
        <dbReference type="ARBA" id="ARBA00032305"/>
    </source>
</evidence>
<evidence type="ECO:0000256" key="1">
    <source>
        <dbReference type="ARBA" id="ARBA00001342"/>
    </source>
</evidence>
<dbReference type="GO" id="GO:0008948">
    <property type="term" value="F:oxaloacetate decarboxylase activity"/>
    <property type="evidence" value="ECO:0007669"/>
    <property type="project" value="UniProtKB-EC"/>
</dbReference>